<dbReference type="EMBL" id="JACLAU010000022">
    <property type="protein sequence ID" value="MBC2652575.1"/>
    <property type="molecule type" value="Genomic_DNA"/>
</dbReference>
<reference evidence="1 2" key="1">
    <citation type="submission" date="2020-08" db="EMBL/GenBank/DDBJ databases">
        <title>The genome sequence of Novosphingobium flavum 4Y4.</title>
        <authorList>
            <person name="Liu Y."/>
        </authorList>
    </citation>
    <scope>NUCLEOTIDE SEQUENCE [LARGE SCALE GENOMIC DNA]</scope>
    <source>
        <strain evidence="1 2">4Y4</strain>
    </source>
</reference>
<sequence>MVPGPLVLAVLVPLGSLVAIVALSLLARSLGLGADVRLRDPNEARALAQAADCAFRPTAISLDRAGLGALLADDGGQVILLRRHGARFVARLLTSHQGIQLERQFLRFALPEPGFEPITLDLGAEAQHWAASLRRLGDHAGARNEGLA</sequence>
<dbReference type="Proteomes" id="UP000520156">
    <property type="component" value="Unassembled WGS sequence"/>
</dbReference>
<evidence type="ECO:0000313" key="2">
    <source>
        <dbReference type="Proteomes" id="UP000520156"/>
    </source>
</evidence>
<organism evidence="1 2">
    <name type="scientific">Novosphingobium aerophilum</name>
    <dbReference type="NCBI Taxonomy" id="2839843"/>
    <lineage>
        <taxon>Bacteria</taxon>
        <taxon>Pseudomonadati</taxon>
        <taxon>Pseudomonadota</taxon>
        <taxon>Alphaproteobacteria</taxon>
        <taxon>Sphingomonadales</taxon>
        <taxon>Sphingomonadaceae</taxon>
        <taxon>Novosphingobium</taxon>
    </lineage>
</organism>
<gene>
    <name evidence="1" type="ORF">H7F49_12760</name>
</gene>
<evidence type="ECO:0000313" key="1">
    <source>
        <dbReference type="EMBL" id="MBC2652575.1"/>
    </source>
</evidence>
<name>A0A7X1F8Y0_9SPHN</name>
<protein>
    <submittedName>
        <fullName evidence="1">Uncharacterized protein</fullName>
    </submittedName>
</protein>
<proteinExistence type="predicted"/>
<dbReference type="AlphaFoldDB" id="A0A7X1F8Y0"/>
<accession>A0A7X1F8Y0</accession>
<comment type="caution">
    <text evidence="1">The sequence shown here is derived from an EMBL/GenBank/DDBJ whole genome shotgun (WGS) entry which is preliminary data.</text>
</comment>
<keyword evidence="2" id="KW-1185">Reference proteome</keyword>